<keyword evidence="1" id="KW-0175">Coiled coil</keyword>
<dbReference type="EMBL" id="JAAAJA010000450">
    <property type="protein sequence ID" value="KAG0253597.1"/>
    <property type="molecule type" value="Genomic_DNA"/>
</dbReference>
<protein>
    <submittedName>
        <fullName evidence="3">Uncharacterized protein</fullName>
    </submittedName>
</protein>
<feature type="compositionally biased region" description="Polar residues" evidence="2">
    <location>
        <begin position="162"/>
        <end position="188"/>
    </location>
</feature>
<name>A0A9P6TZ90_9FUNG</name>
<dbReference type="AlphaFoldDB" id="A0A9P6TZ90"/>
<feature type="region of interest" description="Disordered" evidence="2">
    <location>
        <begin position="133"/>
        <end position="238"/>
    </location>
</feature>
<organism evidence="3 4">
    <name type="scientific">Mortierella polycephala</name>
    <dbReference type="NCBI Taxonomy" id="41804"/>
    <lineage>
        <taxon>Eukaryota</taxon>
        <taxon>Fungi</taxon>
        <taxon>Fungi incertae sedis</taxon>
        <taxon>Mucoromycota</taxon>
        <taxon>Mortierellomycotina</taxon>
        <taxon>Mortierellomycetes</taxon>
        <taxon>Mortierellales</taxon>
        <taxon>Mortierellaceae</taxon>
        <taxon>Mortierella</taxon>
    </lineage>
</organism>
<feature type="region of interest" description="Disordered" evidence="2">
    <location>
        <begin position="445"/>
        <end position="472"/>
    </location>
</feature>
<reference evidence="3" key="1">
    <citation type="journal article" date="2020" name="Fungal Divers.">
        <title>Resolving the Mortierellaceae phylogeny through synthesis of multi-gene phylogenetics and phylogenomics.</title>
        <authorList>
            <person name="Vandepol N."/>
            <person name="Liber J."/>
            <person name="Desiro A."/>
            <person name="Na H."/>
            <person name="Kennedy M."/>
            <person name="Barry K."/>
            <person name="Grigoriev I.V."/>
            <person name="Miller A.N."/>
            <person name="O'Donnell K."/>
            <person name="Stajich J.E."/>
            <person name="Bonito G."/>
        </authorList>
    </citation>
    <scope>NUCLEOTIDE SEQUENCE</scope>
    <source>
        <strain evidence="3">KOD948</strain>
    </source>
</reference>
<sequence>MKSGVESLRTVLADNPVESSNQRHSSNDGRSGSGSGSGSGVSQTEEAAATTTKVNKVLESRRSSQPRSQSGAWSFLPPSLTGKQPNNNRHSPPTSSPASSSTLHHRPTTTAGSIKSAGSTIADSVTESIKNLGTGLGLGQLAGGLGLTGNPGPGSYPARGSTGRSTQSHQQSRGGPYLNSTGGSSSRSLIWGWSGQDTTEEPEMGSDSDSIRSRGRHSGSSSRQGHKTETLWTGTKAEKAAKETAALLTKVREQQNEAMERARRMPEVEKMTQRYQDSWREIHDHTTRNSERADDADEILEKVLELCTRHVNASMQLAEETKDLGDMDKSMDEMVAMSENIHGKLVGLESKIAKLEEEAEVMSLADWKKTKTVELDKYMELKRKELWDKAEMLSTRSEQFQKEESARKLRQYQSQFQTDMEKFRRIQQEREQELWKVAEVEAEADAEAASESKTPENMSARIPSTNTHTGTGIISTTTAFVSVMDGHKQPTESVQQTKLLNGISVYDDEEEDQLREQEDLDRFLGSATESVGGDEGEEEEEEDDDDDEELSDDESEELDDEDDDEEEEDSSEDDLDPIAKARKARAAAAAVAAAAAAETRSGALQGASAGSTISTFSALVRNPSAMSLPKS</sequence>
<feature type="compositionally biased region" description="Polar residues" evidence="2">
    <location>
        <begin position="81"/>
        <end position="90"/>
    </location>
</feature>
<comment type="caution">
    <text evidence="3">The sequence shown here is derived from an EMBL/GenBank/DDBJ whole genome shotgun (WGS) entry which is preliminary data.</text>
</comment>
<proteinExistence type="predicted"/>
<accession>A0A9P6TZ90</accession>
<keyword evidence="4" id="KW-1185">Reference proteome</keyword>
<feature type="compositionally biased region" description="Acidic residues" evidence="2">
    <location>
        <begin position="532"/>
        <end position="576"/>
    </location>
</feature>
<feature type="compositionally biased region" description="Gly residues" evidence="2">
    <location>
        <begin position="134"/>
        <end position="152"/>
    </location>
</feature>
<dbReference type="Proteomes" id="UP000726737">
    <property type="component" value="Unassembled WGS sequence"/>
</dbReference>
<evidence type="ECO:0000256" key="1">
    <source>
        <dbReference type="SAM" id="Coils"/>
    </source>
</evidence>
<dbReference type="OrthoDB" id="2445127at2759"/>
<feature type="region of interest" description="Disordered" evidence="2">
    <location>
        <begin position="508"/>
        <end position="612"/>
    </location>
</feature>
<evidence type="ECO:0000313" key="3">
    <source>
        <dbReference type="EMBL" id="KAG0253597.1"/>
    </source>
</evidence>
<feature type="region of interest" description="Disordered" evidence="2">
    <location>
        <begin position="1"/>
        <end position="120"/>
    </location>
</feature>
<feature type="compositionally biased region" description="Polar residues" evidence="2">
    <location>
        <begin position="43"/>
        <end position="54"/>
    </location>
</feature>
<feature type="compositionally biased region" description="Low complexity" evidence="2">
    <location>
        <begin position="586"/>
        <end position="597"/>
    </location>
</feature>
<evidence type="ECO:0000313" key="4">
    <source>
        <dbReference type="Proteomes" id="UP000726737"/>
    </source>
</evidence>
<evidence type="ECO:0000256" key="2">
    <source>
        <dbReference type="SAM" id="MobiDB-lite"/>
    </source>
</evidence>
<feature type="compositionally biased region" description="Polar residues" evidence="2">
    <location>
        <begin position="108"/>
        <end position="120"/>
    </location>
</feature>
<feature type="coiled-coil region" evidence="1">
    <location>
        <begin position="338"/>
        <end position="365"/>
    </location>
</feature>
<feature type="compositionally biased region" description="Low complexity" evidence="2">
    <location>
        <begin position="91"/>
        <end position="102"/>
    </location>
</feature>
<gene>
    <name evidence="3" type="ORF">BG011_006292</name>
</gene>